<dbReference type="InterPro" id="IPR007933">
    <property type="entry name" value="Transcrpt_activ_CII"/>
</dbReference>
<reference evidence="1 2" key="1">
    <citation type="journal article" date="2007" name="J. Bacteriol.">
        <title>The genome sequence of avian pathogenic Escherichia coli strain O1:K1:H7 shares strong similarities with human extraintestinal pathogenic E. coli genomes.</title>
        <authorList>
            <person name="Johnson T.J."/>
            <person name="Kariyawasam S."/>
            <person name="Wannemuehler Y."/>
            <person name="Mangiamele P."/>
            <person name="Johnson S.J."/>
            <person name="Doetkott C."/>
            <person name="Skyberg J.A."/>
            <person name="Lynne A.M."/>
            <person name="Johnson J.R."/>
            <person name="Nolan L.K."/>
        </authorList>
    </citation>
    <scope>NUCLEOTIDE SEQUENCE [LARGE SCALE GENOMIC DNA]</scope>
    <source>
        <strain evidence="1">APEC O1</strain>
    </source>
</reference>
<dbReference type="SUPFAM" id="SSF47413">
    <property type="entry name" value="lambda repressor-like DNA-binding domains"/>
    <property type="match status" value="1"/>
</dbReference>
<proteinExistence type="predicted"/>
<dbReference type="KEGG" id="ecv:APECO1_4184"/>
<dbReference type="HOGENOM" id="CLU_165383_0_0_6"/>
<dbReference type="Pfam" id="PF05269">
    <property type="entry name" value="Phage_CII"/>
    <property type="match status" value="1"/>
</dbReference>
<dbReference type="AlphaFoldDB" id="A0A0H2Z154"/>
<name>A0A0H2Z154_ECOK1</name>
<sequence length="126" mass="14631">MVLIPAEMREYNAHKLMRITSYLLRKYLHMVRANKRNEALRIESALLNKIAMLGTEKTAEAVGVDKSQISRWKRDWIPKFSMLLAVLEWGVVDDDMARLARQVASILTNKKRPAATERSDQIQMEF</sequence>
<dbReference type="Gene3D" id="1.10.260.40">
    <property type="entry name" value="lambda repressor-like DNA-binding domains"/>
    <property type="match status" value="1"/>
</dbReference>
<dbReference type="InterPro" id="IPR010982">
    <property type="entry name" value="Lambda_DNA-bd_dom_sf"/>
</dbReference>
<evidence type="ECO:0000313" key="2">
    <source>
        <dbReference type="Proteomes" id="UP000008216"/>
    </source>
</evidence>
<evidence type="ECO:0008006" key="3">
    <source>
        <dbReference type="Google" id="ProtNLM"/>
    </source>
</evidence>
<dbReference type="EMBL" id="CP000468">
    <property type="protein sequence ID" value="ABJ01770.1"/>
    <property type="molecule type" value="Genomic_DNA"/>
</dbReference>
<organism evidence="1 2">
    <name type="scientific">Escherichia coli O1:K1 / APEC</name>
    <dbReference type="NCBI Taxonomy" id="405955"/>
    <lineage>
        <taxon>Bacteria</taxon>
        <taxon>Pseudomonadati</taxon>
        <taxon>Pseudomonadota</taxon>
        <taxon>Gammaproteobacteria</taxon>
        <taxon>Enterobacterales</taxon>
        <taxon>Enterobacteriaceae</taxon>
        <taxon>Escherichia</taxon>
    </lineage>
</organism>
<dbReference type="GO" id="GO:0003677">
    <property type="term" value="F:DNA binding"/>
    <property type="evidence" value="ECO:0007669"/>
    <property type="project" value="InterPro"/>
</dbReference>
<protein>
    <recommendedName>
        <fullName evidence="3">Regulatory protein CII</fullName>
    </recommendedName>
</protein>
<accession>A0A0H2Z154</accession>
<dbReference type="Proteomes" id="UP000008216">
    <property type="component" value="Chromosome"/>
</dbReference>
<keyword evidence="2" id="KW-1185">Reference proteome</keyword>
<evidence type="ECO:0000313" key="1">
    <source>
        <dbReference type="EMBL" id="ABJ01770.1"/>
    </source>
</evidence>
<dbReference type="GO" id="GO:0006355">
    <property type="term" value="P:regulation of DNA-templated transcription"/>
    <property type="evidence" value="ECO:0007669"/>
    <property type="project" value="InterPro"/>
</dbReference>
<gene>
    <name evidence="1" type="ORF">APECO1_4184</name>
</gene>